<accession>A0A8J7KUJ2</accession>
<protein>
    <recommendedName>
        <fullName evidence="10">Trypsin</fullName>
    </recommendedName>
</protein>
<feature type="domain" description="P/Homo B" evidence="7">
    <location>
        <begin position="481"/>
        <end position="599"/>
    </location>
</feature>
<dbReference type="InterPro" id="IPR002884">
    <property type="entry name" value="P_dom"/>
</dbReference>
<dbReference type="InterPro" id="IPR018114">
    <property type="entry name" value="TRYPSIN_HIS"/>
</dbReference>
<feature type="domain" description="Peptidase S1" evidence="6">
    <location>
        <begin position="29"/>
        <end position="262"/>
    </location>
</feature>
<keyword evidence="1" id="KW-0645">Protease</keyword>
<name>A0A8J7KUJ2_9ACTN</name>
<keyword evidence="9" id="KW-1185">Reference proteome</keyword>
<dbReference type="InterPro" id="IPR009003">
    <property type="entry name" value="Peptidase_S1_PA"/>
</dbReference>
<evidence type="ECO:0000256" key="5">
    <source>
        <dbReference type="SAM" id="SignalP"/>
    </source>
</evidence>
<evidence type="ECO:0000256" key="2">
    <source>
        <dbReference type="ARBA" id="ARBA00022801"/>
    </source>
</evidence>
<dbReference type="PROSITE" id="PS50240">
    <property type="entry name" value="TRYPSIN_DOM"/>
    <property type="match status" value="1"/>
</dbReference>
<dbReference type="SUPFAM" id="SSF50494">
    <property type="entry name" value="Trypsin-like serine proteases"/>
    <property type="match status" value="1"/>
</dbReference>
<dbReference type="GO" id="GO:0006508">
    <property type="term" value="P:proteolysis"/>
    <property type="evidence" value="ECO:0007669"/>
    <property type="project" value="UniProtKB-KW"/>
</dbReference>
<dbReference type="PANTHER" id="PTHR24276">
    <property type="entry name" value="POLYSERASE-RELATED"/>
    <property type="match status" value="1"/>
</dbReference>
<dbReference type="SMART" id="SM00020">
    <property type="entry name" value="Tryp_SPc"/>
    <property type="match status" value="1"/>
</dbReference>
<dbReference type="RefSeq" id="WP_197001353.1">
    <property type="nucleotide sequence ID" value="NZ_BONS01000026.1"/>
</dbReference>
<feature type="region of interest" description="Disordered" evidence="4">
    <location>
        <begin position="321"/>
        <end position="345"/>
    </location>
</feature>
<dbReference type="Proteomes" id="UP000622552">
    <property type="component" value="Unassembled WGS sequence"/>
</dbReference>
<dbReference type="Pfam" id="PF01483">
    <property type="entry name" value="P_proprotein"/>
    <property type="match status" value="1"/>
</dbReference>
<dbReference type="AlphaFoldDB" id="A0A8J7KUJ2"/>
<dbReference type="EMBL" id="JADOUF010000001">
    <property type="protein sequence ID" value="MBG6134072.1"/>
    <property type="molecule type" value="Genomic_DNA"/>
</dbReference>
<dbReference type="InterPro" id="IPR001254">
    <property type="entry name" value="Trypsin_dom"/>
</dbReference>
<dbReference type="InterPro" id="IPR043504">
    <property type="entry name" value="Peptidase_S1_PA_chymotrypsin"/>
</dbReference>
<gene>
    <name evidence="8" type="ORF">IW245_000266</name>
</gene>
<feature type="signal peptide" evidence="5">
    <location>
        <begin position="1"/>
        <end position="28"/>
    </location>
</feature>
<dbReference type="SUPFAM" id="SSF49785">
    <property type="entry name" value="Galactose-binding domain-like"/>
    <property type="match status" value="1"/>
</dbReference>
<organism evidence="8 9">
    <name type="scientific">Longispora fulva</name>
    <dbReference type="NCBI Taxonomy" id="619741"/>
    <lineage>
        <taxon>Bacteria</taxon>
        <taxon>Bacillati</taxon>
        <taxon>Actinomycetota</taxon>
        <taxon>Actinomycetes</taxon>
        <taxon>Micromonosporales</taxon>
        <taxon>Micromonosporaceae</taxon>
        <taxon>Longispora</taxon>
    </lineage>
</organism>
<keyword evidence="2" id="KW-0378">Hydrolase</keyword>
<dbReference type="Gene3D" id="2.40.10.10">
    <property type="entry name" value="Trypsin-like serine proteases"/>
    <property type="match status" value="1"/>
</dbReference>
<comment type="caution">
    <text evidence="8">The sequence shown here is derived from an EMBL/GenBank/DDBJ whole genome shotgun (WGS) entry which is preliminary data.</text>
</comment>
<reference evidence="8" key="1">
    <citation type="submission" date="2020-11" db="EMBL/GenBank/DDBJ databases">
        <title>Sequencing the genomes of 1000 actinobacteria strains.</title>
        <authorList>
            <person name="Klenk H.-P."/>
        </authorList>
    </citation>
    <scope>NUCLEOTIDE SEQUENCE</scope>
    <source>
        <strain evidence="8">DSM 45356</strain>
    </source>
</reference>
<dbReference type="InterPro" id="IPR008979">
    <property type="entry name" value="Galactose-bd-like_sf"/>
</dbReference>
<evidence type="ECO:0000256" key="1">
    <source>
        <dbReference type="ARBA" id="ARBA00022670"/>
    </source>
</evidence>
<feature type="compositionally biased region" description="Low complexity" evidence="4">
    <location>
        <begin position="321"/>
        <end position="343"/>
    </location>
</feature>
<proteinExistence type="predicted"/>
<dbReference type="Gene3D" id="2.60.120.260">
    <property type="entry name" value="Galactose-binding domain-like"/>
    <property type="match status" value="1"/>
</dbReference>
<keyword evidence="5" id="KW-0732">Signal</keyword>
<dbReference type="GO" id="GO:0004252">
    <property type="term" value="F:serine-type endopeptidase activity"/>
    <property type="evidence" value="ECO:0007669"/>
    <property type="project" value="InterPro"/>
</dbReference>
<keyword evidence="3" id="KW-1015">Disulfide bond</keyword>
<evidence type="ECO:0000256" key="3">
    <source>
        <dbReference type="ARBA" id="ARBA00023157"/>
    </source>
</evidence>
<dbReference type="InterPro" id="IPR050430">
    <property type="entry name" value="Peptidase_S1"/>
</dbReference>
<evidence type="ECO:0000256" key="4">
    <source>
        <dbReference type="SAM" id="MobiDB-lite"/>
    </source>
</evidence>
<evidence type="ECO:0000313" key="9">
    <source>
        <dbReference type="Proteomes" id="UP000622552"/>
    </source>
</evidence>
<evidence type="ECO:0000313" key="8">
    <source>
        <dbReference type="EMBL" id="MBG6134072.1"/>
    </source>
</evidence>
<evidence type="ECO:0008006" key="10">
    <source>
        <dbReference type="Google" id="ProtNLM"/>
    </source>
</evidence>
<dbReference type="Pfam" id="PF00089">
    <property type="entry name" value="Trypsin"/>
    <property type="match status" value="1"/>
</dbReference>
<feature type="compositionally biased region" description="Polar residues" evidence="4">
    <location>
        <begin position="269"/>
        <end position="282"/>
    </location>
</feature>
<evidence type="ECO:0000259" key="6">
    <source>
        <dbReference type="PROSITE" id="PS50240"/>
    </source>
</evidence>
<evidence type="ECO:0000259" key="7">
    <source>
        <dbReference type="PROSITE" id="PS51829"/>
    </source>
</evidence>
<dbReference type="PROSITE" id="PS51829">
    <property type="entry name" value="P_HOMO_B"/>
    <property type="match status" value="1"/>
</dbReference>
<feature type="region of interest" description="Disordered" evidence="4">
    <location>
        <begin position="257"/>
        <end position="290"/>
    </location>
</feature>
<dbReference type="PANTHER" id="PTHR24276:SF98">
    <property type="entry name" value="FI18310P1-RELATED"/>
    <property type="match status" value="1"/>
</dbReference>
<feature type="chain" id="PRO_5035163163" description="Trypsin" evidence="5">
    <location>
        <begin position="29"/>
        <end position="599"/>
    </location>
</feature>
<sequence>MRKLTMRTLAALAVAVLAVLTLPGTAEAIRGGTPVSVADYPWAAVSTRPGSAHPYRESCSGVLLSPTLFMTAGHCTMKVETWDVRTVIVGRTDMATTEGIEVKPVDAWLHPDYPNCNEGLQCGDIGIWVLAKPVGTSYVQIGTAADEAVGTNSTMISWGQIGGGTNSTIARKATFPVTTEQTCKDKGYDFKTGKILCFGPVNGDVGTCVGDSGAGYVVGAKLIAVHSGGDSNCNGPQMGMRVVDQAANIQKIIDGHGDQSGWRHLGTGTPANDFSVSTSPTSGDVGPGQAASVTVNTATTSGAAQSVALSASGLPSGVTASFSPTSVQSGSSSTLTLATSANTPPGTYPITVTGTGSATHTATYTLRVTGSDPAGDFSIGLSPASGTVAAGASTTTTVNTATTVGSARTVNLTASMGAAAPVGITVTLNPNSVQSGASSTMTVSASSTTPAGTYPITVLGTAASDPALTHAVEYTLTVTGGAPARTFRSDTDYPIRDNQRLFSPVTSTATGQAATSVSLRIGLSHTCSEDLGISLVAPGGQVYTVKFSGSGNYPCTPWNGERTFTATGVASAASGTWQLRVTDYGPGDQGTLDYWSLTL</sequence>
<dbReference type="PROSITE" id="PS00134">
    <property type="entry name" value="TRYPSIN_HIS"/>
    <property type="match status" value="1"/>
</dbReference>